<keyword evidence="11" id="KW-1185">Reference proteome</keyword>
<dbReference type="PROSITE" id="PS01359">
    <property type="entry name" value="ZF_PHD_1"/>
    <property type="match status" value="1"/>
</dbReference>
<reference evidence="10 11" key="1">
    <citation type="submission" date="2021-02" db="EMBL/GenBank/DDBJ databases">
        <title>Plant Genome Project.</title>
        <authorList>
            <person name="Zhang R.-G."/>
        </authorList>
    </citation>
    <scope>NUCLEOTIDE SEQUENCE [LARGE SCALE GENOMIC DNA]</scope>
    <source>
        <tissue evidence="10">Leaves</tissue>
    </source>
</reference>
<dbReference type="InterPro" id="IPR019787">
    <property type="entry name" value="Znf_PHD-finger"/>
</dbReference>
<keyword evidence="3 6" id="KW-0863">Zinc-finger</keyword>
<name>A0ABQ8HCA0_9ROSI</name>
<dbReference type="InterPro" id="IPR001965">
    <property type="entry name" value="Znf_PHD"/>
</dbReference>
<feature type="compositionally biased region" description="Basic and acidic residues" evidence="7">
    <location>
        <begin position="1105"/>
        <end position="1116"/>
    </location>
</feature>
<dbReference type="InterPro" id="IPR054292">
    <property type="entry name" value="DUF7028"/>
</dbReference>
<dbReference type="PROSITE" id="PS50878">
    <property type="entry name" value="RT_POL"/>
    <property type="match status" value="1"/>
</dbReference>
<organism evidence="10 11">
    <name type="scientific">Xanthoceras sorbifolium</name>
    <dbReference type="NCBI Taxonomy" id="99658"/>
    <lineage>
        <taxon>Eukaryota</taxon>
        <taxon>Viridiplantae</taxon>
        <taxon>Streptophyta</taxon>
        <taxon>Embryophyta</taxon>
        <taxon>Tracheophyta</taxon>
        <taxon>Spermatophyta</taxon>
        <taxon>Magnoliopsida</taxon>
        <taxon>eudicotyledons</taxon>
        <taxon>Gunneridae</taxon>
        <taxon>Pentapetalae</taxon>
        <taxon>rosids</taxon>
        <taxon>malvids</taxon>
        <taxon>Sapindales</taxon>
        <taxon>Sapindaceae</taxon>
        <taxon>Xanthoceroideae</taxon>
        <taxon>Xanthoceras</taxon>
    </lineage>
</organism>
<evidence type="ECO:0000256" key="6">
    <source>
        <dbReference type="PROSITE-ProRule" id="PRU00146"/>
    </source>
</evidence>
<dbReference type="PANTHER" id="PTHR46309">
    <property type="entry name" value="PHD FINGER PROTEIN 12"/>
    <property type="match status" value="1"/>
</dbReference>
<dbReference type="InterPro" id="IPR032308">
    <property type="entry name" value="TDBD"/>
</dbReference>
<dbReference type="InterPro" id="IPR026960">
    <property type="entry name" value="RVT-Znf"/>
</dbReference>
<sequence length="1724" mass="191780">MTAASRGANLARRIPEIASALYISRGKPGLVQFRRIPEVNVALMDFKPISLCNVIYKLIAKVLANRLKVVLDEVISSNQSAFVPGRLITDNVVVGFECLHALRNRRAGKKGQIALKLDMSKAYDRVEWNFLRGMMCKLGFDLGWVSKVMGCVTSASYSFVINGKVRGRVVPTRGIRQGCPLSPYLFLLCAEGLSALLLNAERQGLVHGIRVAKRAPMINHLLFADDSLVFASASRVEYAHLKEIFEQYKGASGQSINLDKSALSFSPNTSVATREEVKNIFCMETVSCHAKYLGLPSSISKNKRQIFGAVKDKVWQKLQGWKGRLFSCGGREVLVKAVAQAVPTYSMSCFKLPISIGLEIQRLCSDFWWGIEGGKRKAHWLAWSKMCQPKDMGGMGFRIIEDFNQAMLAKQGWRIVTNPNSLMARVLKARYFPESSFLNACMGGRPSFTREFLCGVLSPRSLPEGASVSNLISHGWWNETTVRNSFRKEEALLILSIPLLGRPGCDSPLWHYDKKGVFSVRSAYRLAAQIRFSSLPSSSSSPLLWWKKIWNLKIPSKIKIFCWKACQGILPVKGLLFKRGISDSGICQLCHKAFESVDHALWGCSVVRSSWVHCPFFSALKSFKAVDFVDRCSWVVSSVHSRGVLQLLVACWMAWNDRNFQLHGGVRAGRNFWAGAEVFLANFAAANFIPLLPKSAVTDSVCWKPPASGFSVSVDAALNLVQSFFAIGLLIRDSCGLLVKAATKCYQGAISVEIAEAVAVLEGIHLALSSDFSPVIVVSDALSVVHLCNGFSVSRNSNRAAHGVARWDLSAGFSGICQKLKLSQTLEFELESEFGKSPTMMEEEEKEKMMSHDAWKLAGPDLYPPEYCPDAVIKYTVSGPKTPKSLPRSLFNKVRNHLAFLGWRIECMVSDDSPKFRYTSPDGDSFFTLRQACQKLKQPARKMDSAMAQDCPKGFLGKQENDSDRDSFVDEPEYFPEAIVYWYLHGLERKTRKPEMKSKAKKHLLAMKWIFFYTEKAGRQELRYTSPAGKVYYSLRMACKGCIDEGGVPESILSLNNLSSCNEESLVPSQTEQSLSKRRRIDKTTDLAANTPQIRVDLDYIKDGGEGSEKLRHQDDQNASPRSGKVVGTCMNSRDDRNPVQPTTVQRLSKRVRHTSPSVLSRLIESNVVPLMAKVYYRGRGGQGRLAEGCITHDGIKCNCCNNVFQLSAFEVHAGSKNHRPAANIFLEDGRSLVDCQRQVVCNSKTSSASSRRNKHGLESYDVCAVCHKGGELILCDQCPSSFHKGCLGLKGIPDGDWFCPSCCCGICGEGKFEHTTELSVNADTGRVCDQCAHKFHIGCLRRSRGIVKLKNFSQNKWFCSDRCEFVSSGLCDLLGKPFSLGVDNLSWRLLKSMESDHPDPNVSSDSEVLMEIQSKLNEALDVMHECFESVKDPLTGRDLVADVIFNRGSELKHLNFQGFYTMVLERKGEVISVATVRVFENIAEIPLVATKFQYRRHGMCRLMIDELEKQLIAVGVVRLILPSAPSVLDTWTTKFGNFQQNHAKPADVDMKIKSSSPVSESLSEASYRRYPQSLQLPDLFDSQHYCPSCYTAVVDFFSSPPLPSEPPPSSGSNATGIAVIGQPPALHAPQQAVHAPQPTATPLYCDNRSAIYIAHNDVFHKRTKHIEIDCHITRHHLKKGFLKLFSISSANQSTDTFTQSHPPGRLRDLISKLQLASFLPPRV</sequence>
<dbReference type="InterPro" id="IPR013083">
    <property type="entry name" value="Znf_RING/FYVE/PHD"/>
</dbReference>
<dbReference type="InterPro" id="IPR002156">
    <property type="entry name" value="RNaseH_domain"/>
</dbReference>
<dbReference type="Gene3D" id="3.40.630.30">
    <property type="match status" value="1"/>
</dbReference>
<evidence type="ECO:0000256" key="7">
    <source>
        <dbReference type="SAM" id="MobiDB-lite"/>
    </source>
</evidence>
<protein>
    <submittedName>
        <fullName evidence="10">Uncharacterized protein</fullName>
    </submittedName>
</protein>
<dbReference type="Pfam" id="PF13456">
    <property type="entry name" value="RVT_3"/>
    <property type="match status" value="1"/>
</dbReference>
<dbReference type="Pfam" id="PF00628">
    <property type="entry name" value="PHD"/>
    <property type="match status" value="1"/>
</dbReference>
<keyword evidence="5" id="KW-0539">Nucleus</keyword>
<evidence type="ECO:0000259" key="8">
    <source>
        <dbReference type="PROSITE" id="PS50016"/>
    </source>
</evidence>
<evidence type="ECO:0000256" key="2">
    <source>
        <dbReference type="ARBA" id="ARBA00022723"/>
    </source>
</evidence>
<dbReference type="SMART" id="SM00249">
    <property type="entry name" value="PHD"/>
    <property type="match status" value="2"/>
</dbReference>
<keyword evidence="2" id="KW-0479">Metal-binding</keyword>
<dbReference type="Pfam" id="PF00078">
    <property type="entry name" value="RVT_1"/>
    <property type="match status" value="1"/>
</dbReference>
<evidence type="ECO:0000313" key="11">
    <source>
        <dbReference type="Proteomes" id="UP000827721"/>
    </source>
</evidence>
<accession>A0ABQ8HCA0</accession>
<evidence type="ECO:0000256" key="4">
    <source>
        <dbReference type="ARBA" id="ARBA00022833"/>
    </source>
</evidence>
<comment type="subcellular location">
    <subcellularLocation>
        <location evidence="1">Nucleus</location>
    </subcellularLocation>
</comment>
<dbReference type="Pfam" id="PF23209">
    <property type="entry name" value="IDM1_C"/>
    <property type="match status" value="1"/>
</dbReference>
<evidence type="ECO:0000313" key="10">
    <source>
        <dbReference type="EMBL" id="KAH7554113.1"/>
    </source>
</evidence>
<dbReference type="InterPro" id="IPR000477">
    <property type="entry name" value="RT_dom"/>
</dbReference>
<evidence type="ECO:0000256" key="1">
    <source>
        <dbReference type="ARBA" id="ARBA00004123"/>
    </source>
</evidence>
<dbReference type="InterPro" id="IPR056511">
    <property type="entry name" value="IDM1_C"/>
</dbReference>
<dbReference type="Pfam" id="PF13966">
    <property type="entry name" value="zf-RVT"/>
    <property type="match status" value="1"/>
</dbReference>
<dbReference type="InterPro" id="IPR019786">
    <property type="entry name" value="Zinc_finger_PHD-type_CS"/>
</dbReference>
<evidence type="ECO:0000256" key="3">
    <source>
        <dbReference type="ARBA" id="ARBA00022771"/>
    </source>
</evidence>
<feature type="domain" description="Reverse transcriptase" evidence="9">
    <location>
        <begin position="17"/>
        <end position="297"/>
    </location>
</feature>
<dbReference type="InterPro" id="IPR016181">
    <property type="entry name" value="Acyl_CoA_acyltransferase"/>
</dbReference>
<dbReference type="PANTHER" id="PTHR46309:SF12">
    <property type="entry name" value="GB|AAC80581.1"/>
    <property type="match status" value="1"/>
</dbReference>
<keyword evidence="4" id="KW-0862">Zinc</keyword>
<dbReference type="SUPFAM" id="SSF57903">
    <property type="entry name" value="FYVE/PHD zinc finger"/>
    <property type="match status" value="1"/>
</dbReference>
<dbReference type="Gene3D" id="3.30.40.10">
    <property type="entry name" value="Zinc/RING finger domain, C3HC4 (zinc finger)"/>
    <property type="match status" value="2"/>
</dbReference>
<dbReference type="CDD" id="cd01650">
    <property type="entry name" value="RT_nLTR_like"/>
    <property type="match status" value="1"/>
</dbReference>
<dbReference type="InterPro" id="IPR042163">
    <property type="entry name" value="PHF12"/>
</dbReference>
<gene>
    <name evidence="10" type="ORF">JRO89_XS12G0115300</name>
</gene>
<comment type="caution">
    <text evidence="10">The sequence shown here is derived from an EMBL/GenBank/DDBJ whole genome shotgun (WGS) entry which is preliminary data.</text>
</comment>
<feature type="region of interest" description="Disordered" evidence="7">
    <location>
        <begin position="1105"/>
        <end position="1153"/>
    </location>
</feature>
<dbReference type="Pfam" id="PF22970">
    <property type="entry name" value="DUF7028"/>
    <property type="match status" value="2"/>
</dbReference>
<dbReference type="InterPro" id="IPR001841">
    <property type="entry name" value="Znf_RING"/>
</dbReference>
<evidence type="ECO:0000256" key="5">
    <source>
        <dbReference type="ARBA" id="ARBA00023242"/>
    </source>
</evidence>
<dbReference type="EMBL" id="JAFEMO010000012">
    <property type="protein sequence ID" value="KAH7554113.1"/>
    <property type="molecule type" value="Genomic_DNA"/>
</dbReference>
<dbReference type="SUPFAM" id="SSF55729">
    <property type="entry name" value="Acyl-CoA N-acyltransferases (Nat)"/>
    <property type="match status" value="1"/>
</dbReference>
<dbReference type="CDD" id="cd04301">
    <property type="entry name" value="NAT_SF"/>
    <property type="match status" value="1"/>
</dbReference>
<dbReference type="Proteomes" id="UP000827721">
    <property type="component" value="Unassembled WGS sequence"/>
</dbReference>
<evidence type="ECO:0000259" key="9">
    <source>
        <dbReference type="PROSITE" id="PS50878"/>
    </source>
</evidence>
<dbReference type="PROSITE" id="PS50016">
    <property type="entry name" value="ZF_PHD_2"/>
    <property type="match status" value="1"/>
</dbReference>
<dbReference type="Pfam" id="PF16135">
    <property type="entry name" value="TDBD"/>
    <property type="match status" value="1"/>
</dbReference>
<proteinExistence type="predicted"/>
<feature type="domain" description="PHD-type" evidence="8">
    <location>
        <begin position="1261"/>
        <end position="1306"/>
    </location>
</feature>
<dbReference type="SMART" id="SM00184">
    <property type="entry name" value="RING"/>
    <property type="match status" value="2"/>
</dbReference>
<dbReference type="CDD" id="cd09272">
    <property type="entry name" value="RNase_HI_RT_Ty1"/>
    <property type="match status" value="1"/>
</dbReference>
<dbReference type="InterPro" id="IPR011011">
    <property type="entry name" value="Znf_FYVE_PHD"/>
</dbReference>